<dbReference type="EMBL" id="OZ037944">
    <property type="protein sequence ID" value="CAL1694146.1"/>
    <property type="molecule type" value="Genomic_DNA"/>
</dbReference>
<feature type="region of interest" description="Disordered" evidence="1">
    <location>
        <begin position="1"/>
        <end position="196"/>
    </location>
</feature>
<gene>
    <name evidence="2" type="ORF">GFSPODELE1_LOCUS180</name>
</gene>
<feature type="compositionally biased region" description="Low complexity" evidence="1">
    <location>
        <begin position="412"/>
        <end position="431"/>
    </location>
</feature>
<keyword evidence="3" id="KW-1185">Reference proteome</keyword>
<accession>A0ABP1CEY7</accession>
<feature type="region of interest" description="Disordered" evidence="1">
    <location>
        <begin position="407"/>
        <end position="450"/>
    </location>
</feature>
<name>A0ABP1CEY7_9APHY</name>
<feature type="compositionally biased region" description="Basic and acidic residues" evidence="1">
    <location>
        <begin position="243"/>
        <end position="263"/>
    </location>
</feature>
<feature type="compositionally biased region" description="Low complexity" evidence="1">
    <location>
        <begin position="137"/>
        <end position="170"/>
    </location>
</feature>
<dbReference type="Proteomes" id="UP001497453">
    <property type="component" value="Chromosome 1"/>
</dbReference>
<feature type="compositionally biased region" description="Polar residues" evidence="1">
    <location>
        <begin position="17"/>
        <end position="26"/>
    </location>
</feature>
<feature type="region of interest" description="Disordered" evidence="1">
    <location>
        <begin position="462"/>
        <end position="486"/>
    </location>
</feature>
<evidence type="ECO:0000313" key="2">
    <source>
        <dbReference type="EMBL" id="CAL1694146.1"/>
    </source>
</evidence>
<feature type="region of interest" description="Disordered" evidence="1">
    <location>
        <begin position="226"/>
        <end position="286"/>
    </location>
</feature>
<feature type="compositionally biased region" description="Basic and acidic residues" evidence="1">
    <location>
        <begin position="464"/>
        <end position="474"/>
    </location>
</feature>
<evidence type="ECO:0000256" key="1">
    <source>
        <dbReference type="SAM" id="MobiDB-lite"/>
    </source>
</evidence>
<sequence>MYWKPPSSADFALPGPSHSSAASNPPVTFPISGPSPPTSAVSLPTNPGEEPSPFILRFRRPSLLAPARIGSETRHSPLTSSSFTFSLSRRYSTTIRDLETETENTEQSQSESESDKDKMWTDSPPDADSGPATPALTDPSTSTLSVDSDSSMKTGTSRPRSPSTPPSSNRRASKGSMDGAGDPPPLAKLRRLSHPIKMPRILTLLAESRPEENEVKSEAQFQRLVASVSDIGLPGQPRTPRAASDRGRYPEEVDTEEPHREDTPSDEEDDEYEKHAAASDTGAPFAFAASEPINIVKPITPAQSVNGDDFAESPGGAAMMDIDMPSSSYGSPNMNSWRYTPPPTSSAVRSNKRKFDDRYDPYPTANKRRAVSPSLTYLRESQPSLFNPRTPNHGASRVPLPLPISIPNGLNSGASSPIVSSSASGSGLSNGRPLSLGSASAMSSPTLRAQIGLSSPILRPMIRARREGEGKEVEGAGEAVGGLSLE</sequence>
<feature type="region of interest" description="Disordered" evidence="1">
    <location>
        <begin position="299"/>
        <end position="375"/>
    </location>
</feature>
<proteinExistence type="predicted"/>
<feature type="compositionally biased region" description="Polar residues" evidence="1">
    <location>
        <begin position="325"/>
        <end position="338"/>
    </location>
</feature>
<evidence type="ECO:0000313" key="3">
    <source>
        <dbReference type="Proteomes" id="UP001497453"/>
    </source>
</evidence>
<feature type="compositionally biased region" description="Low complexity" evidence="1">
    <location>
        <begin position="76"/>
        <end position="94"/>
    </location>
</feature>
<reference evidence="3" key="1">
    <citation type="submission" date="2024-04" db="EMBL/GenBank/DDBJ databases">
        <authorList>
            <person name="Shaw F."/>
            <person name="Minotto A."/>
        </authorList>
    </citation>
    <scope>NUCLEOTIDE SEQUENCE [LARGE SCALE GENOMIC DNA]</scope>
</reference>
<feature type="compositionally biased region" description="Polar residues" evidence="1">
    <location>
        <begin position="437"/>
        <end position="447"/>
    </location>
</feature>
<protein>
    <submittedName>
        <fullName evidence="2">Uncharacterized protein</fullName>
    </submittedName>
</protein>
<organism evidence="2 3">
    <name type="scientific">Somion occarium</name>
    <dbReference type="NCBI Taxonomy" id="3059160"/>
    <lineage>
        <taxon>Eukaryota</taxon>
        <taxon>Fungi</taxon>
        <taxon>Dikarya</taxon>
        <taxon>Basidiomycota</taxon>
        <taxon>Agaricomycotina</taxon>
        <taxon>Agaricomycetes</taxon>
        <taxon>Polyporales</taxon>
        <taxon>Cerrenaceae</taxon>
        <taxon>Somion</taxon>
    </lineage>
</organism>